<keyword evidence="3 7" id="KW-0812">Transmembrane</keyword>
<dbReference type="NCBIfam" id="TIGR01845">
    <property type="entry name" value="outer_NodT"/>
    <property type="match status" value="1"/>
</dbReference>
<evidence type="ECO:0000313" key="9">
    <source>
        <dbReference type="Proteomes" id="UP000717995"/>
    </source>
</evidence>
<keyword evidence="7" id="KW-0732">Signal</keyword>
<evidence type="ECO:0000256" key="2">
    <source>
        <dbReference type="ARBA" id="ARBA00022452"/>
    </source>
</evidence>
<evidence type="ECO:0000256" key="4">
    <source>
        <dbReference type="ARBA" id="ARBA00023139"/>
    </source>
</evidence>
<comment type="caution">
    <text evidence="8">The sequence shown here is derived from an EMBL/GenBank/DDBJ whole genome shotgun (WGS) entry which is preliminary data.</text>
</comment>
<gene>
    <name evidence="8" type="ORF">JQX08_18070</name>
</gene>
<dbReference type="RefSeq" id="WP_205349803.1">
    <property type="nucleotide sequence ID" value="NZ_JAFEUP010000005.1"/>
</dbReference>
<dbReference type="Gene3D" id="2.20.200.10">
    <property type="entry name" value="Outer membrane efflux proteins (OEP)"/>
    <property type="match status" value="1"/>
</dbReference>
<evidence type="ECO:0000313" key="8">
    <source>
        <dbReference type="EMBL" id="MBM7062625.1"/>
    </source>
</evidence>
<evidence type="ECO:0000256" key="3">
    <source>
        <dbReference type="ARBA" id="ARBA00022692"/>
    </source>
</evidence>
<evidence type="ECO:0000256" key="6">
    <source>
        <dbReference type="ARBA" id="ARBA00023288"/>
    </source>
</evidence>
<dbReference type="PROSITE" id="PS51257">
    <property type="entry name" value="PROKAR_LIPOPROTEIN"/>
    <property type="match status" value="1"/>
</dbReference>
<name>A0ABS2IIN5_9GAMM</name>
<proteinExistence type="inferred from homology"/>
<dbReference type="PANTHER" id="PTHR30203:SF33">
    <property type="entry name" value="BLR4455 PROTEIN"/>
    <property type="match status" value="1"/>
</dbReference>
<keyword evidence="7" id="KW-0472">Membrane</keyword>
<comment type="similarity">
    <text evidence="1 7">Belongs to the outer membrane factor (OMF) (TC 1.B.17) family.</text>
</comment>
<keyword evidence="9" id="KW-1185">Reference proteome</keyword>
<feature type="signal peptide" evidence="7">
    <location>
        <begin position="1"/>
        <end position="23"/>
    </location>
</feature>
<accession>A0ABS2IIN5</accession>
<evidence type="ECO:0000256" key="5">
    <source>
        <dbReference type="ARBA" id="ARBA00023237"/>
    </source>
</evidence>
<protein>
    <submittedName>
        <fullName evidence="8">Efflux transporter outer membrane subunit</fullName>
    </submittedName>
</protein>
<dbReference type="Proteomes" id="UP000717995">
    <property type="component" value="Unassembled WGS sequence"/>
</dbReference>
<feature type="chain" id="PRO_5044960488" evidence="7">
    <location>
        <begin position="24"/>
        <end position="459"/>
    </location>
</feature>
<keyword evidence="5" id="KW-0998">Cell outer membrane</keyword>
<organism evidence="8 9">
    <name type="scientific">Zestomonas insulae</name>
    <dbReference type="NCBI Taxonomy" id="2809017"/>
    <lineage>
        <taxon>Bacteria</taxon>
        <taxon>Pseudomonadati</taxon>
        <taxon>Pseudomonadota</taxon>
        <taxon>Gammaproteobacteria</taxon>
        <taxon>Pseudomonadales</taxon>
        <taxon>Pseudomonadaceae</taxon>
        <taxon>Zestomonas</taxon>
    </lineage>
</organism>
<dbReference type="InterPro" id="IPR003423">
    <property type="entry name" value="OMP_efflux"/>
</dbReference>
<keyword evidence="2 7" id="KW-1134">Transmembrane beta strand</keyword>
<dbReference type="Pfam" id="PF02321">
    <property type="entry name" value="OEP"/>
    <property type="match status" value="2"/>
</dbReference>
<dbReference type="InterPro" id="IPR010131">
    <property type="entry name" value="MdtP/NodT-like"/>
</dbReference>
<dbReference type="Gene3D" id="1.20.1600.10">
    <property type="entry name" value="Outer membrane efflux proteins (OEP)"/>
    <property type="match status" value="1"/>
</dbReference>
<dbReference type="SUPFAM" id="SSF56954">
    <property type="entry name" value="Outer membrane efflux proteins (OEP)"/>
    <property type="match status" value="1"/>
</dbReference>
<keyword evidence="4 7" id="KW-0564">Palmitate</keyword>
<dbReference type="PANTHER" id="PTHR30203">
    <property type="entry name" value="OUTER MEMBRANE CATION EFFLUX PROTEIN"/>
    <property type="match status" value="1"/>
</dbReference>
<reference evidence="8 9" key="1">
    <citation type="submission" date="2021-02" db="EMBL/GenBank/DDBJ databases">
        <authorList>
            <person name="Lee D.-H."/>
        </authorList>
    </citation>
    <scope>NUCLEOTIDE SEQUENCE [LARGE SCALE GENOMIC DNA]</scope>
    <source>
        <strain evidence="8 9">UL073</strain>
    </source>
</reference>
<comment type="subcellular location">
    <subcellularLocation>
        <location evidence="7">Cell outer membrane</location>
        <topology evidence="7">Lipid-anchor</topology>
    </subcellularLocation>
</comment>
<evidence type="ECO:0000256" key="1">
    <source>
        <dbReference type="ARBA" id="ARBA00007613"/>
    </source>
</evidence>
<sequence length="459" mass="47886">MWKPCVTLLAALALLGCSQREAAAPPLPHAPAQWRHASGQADAVDAAWWRAFGSAELDRLVAEALAHSPDLASAAARVQQAEASARLAGAALLPRLDASLAGSREARLGGNPATAGNHYNGSLAASYEVDLWGRLRSTRQAAELDLRASAFDRDALQVSLSAAVATTWLQGVGLRERTRIAALNLANAERVLRTVEARWRAGAAVALELAQQRGVVATQQRLLADLRQQAEDSRTALAVLLGVSVTELDGVSAAQLDAVLAPALGAGLPSALLERRPDLARAEAALLAGDADVAAARAALLPRLDLAAALSGGNGSLSRLFADPVYSLGAALTAPIFDNGRLAAERDLAIGRRAELLADYRGAIVAAFADVEVALNALSGSAAKRAAQDEVLSQAQLAFRLAEARYRAGADTLLTLLDAQRTLYAAQDELAQFQLERLQASVGLYRALGGGWPGATALR</sequence>
<dbReference type="EMBL" id="JAFEUP010000005">
    <property type="protein sequence ID" value="MBM7062625.1"/>
    <property type="molecule type" value="Genomic_DNA"/>
</dbReference>
<evidence type="ECO:0000256" key="7">
    <source>
        <dbReference type="RuleBase" id="RU362097"/>
    </source>
</evidence>
<keyword evidence="6 7" id="KW-0449">Lipoprotein</keyword>